<proteinExistence type="predicted"/>
<name>A0A8S2SEW7_9BILA</name>
<evidence type="ECO:0000313" key="3">
    <source>
        <dbReference type="Proteomes" id="UP000676336"/>
    </source>
</evidence>
<dbReference type="AlphaFoldDB" id="A0A8S2SEW7"/>
<evidence type="ECO:0000313" key="2">
    <source>
        <dbReference type="EMBL" id="CAF4221543.1"/>
    </source>
</evidence>
<sequence length="65" mass="7588">MLNSQISYKPRSNRQQQQRRHQKQASSHILNNIDYYSILSDNDSIPDIENEYSIGAEENTTCTQD</sequence>
<comment type="caution">
    <text evidence="2">The sequence shown here is derived from an EMBL/GenBank/DDBJ whole genome shotgun (WGS) entry which is preliminary data.</text>
</comment>
<feature type="non-terminal residue" evidence="2">
    <location>
        <position position="65"/>
    </location>
</feature>
<protein>
    <submittedName>
        <fullName evidence="2">Uncharacterized protein</fullName>
    </submittedName>
</protein>
<accession>A0A8S2SEW7</accession>
<evidence type="ECO:0000256" key="1">
    <source>
        <dbReference type="SAM" id="MobiDB-lite"/>
    </source>
</evidence>
<feature type="region of interest" description="Disordered" evidence="1">
    <location>
        <begin position="1"/>
        <end position="28"/>
    </location>
</feature>
<reference evidence="2" key="1">
    <citation type="submission" date="2021-02" db="EMBL/GenBank/DDBJ databases">
        <authorList>
            <person name="Nowell W R."/>
        </authorList>
    </citation>
    <scope>NUCLEOTIDE SEQUENCE</scope>
</reference>
<dbReference type="Proteomes" id="UP000676336">
    <property type="component" value="Unassembled WGS sequence"/>
</dbReference>
<gene>
    <name evidence="2" type="ORF">SMN809_LOCUS22744</name>
</gene>
<organism evidence="2 3">
    <name type="scientific">Rotaria magnacalcarata</name>
    <dbReference type="NCBI Taxonomy" id="392030"/>
    <lineage>
        <taxon>Eukaryota</taxon>
        <taxon>Metazoa</taxon>
        <taxon>Spiralia</taxon>
        <taxon>Gnathifera</taxon>
        <taxon>Rotifera</taxon>
        <taxon>Eurotatoria</taxon>
        <taxon>Bdelloidea</taxon>
        <taxon>Philodinida</taxon>
        <taxon>Philodinidae</taxon>
        <taxon>Rotaria</taxon>
    </lineage>
</organism>
<dbReference type="EMBL" id="CAJOBI010021845">
    <property type="protein sequence ID" value="CAF4221543.1"/>
    <property type="molecule type" value="Genomic_DNA"/>
</dbReference>